<gene>
    <name evidence="3" type="ORF">EP47_03140</name>
</gene>
<organism evidence="3 4">
    <name type="scientific">Legionella norrlandica</name>
    <dbReference type="NCBI Taxonomy" id="1498499"/>
    <lineage>
        <taxon>Bacteria</taxon>
        <taxon>Pseudomonadati</taxon>
        <taxon>Pseudomonadota</taxon>
        <taxon>Gammaproteobacteria</taxon>
        <taxon>Legionellales</taxon>
        <taxon>Legionellaceae</taxon>
        <taxon>Legionella</taxon>
    </lineage>
</organism>
<evidence type="ECO:0000259" key="2">
    <source>
        <dbReference type="Pfam" id="PF00535"/>
    </source>
</evidence>
<dbReference type="Proteomes" id="UP000054422">
    <property type="component" value="Unassembled WGS sequence"/>
</dbReference>
<dbReference type="EMBL" id="JNCF01000012">
    <property type="protein sequence ID" value="KGP63632.1"/>
    <property type="molecule type" value="Genomic_DNA"/>
</dbReference>
<keyword evidence="1" id="KW-0812">Transmembrane</keyword>
<keyword evidence="4" id="KW-1185">Reference proteome</keyword>
<dbReference type="InterPro" id="IPR029044">
    <property type="entry name" value="Nucleotide-diphossugar_trans"/>
</dbReference>
<comment type="caution">
    <text evidence="3">The sequence shown here is derived from an EMBL/GenBank/DDBJ whole genome shotgun (WGS) entry which is preliminary data.</text>
</comment>
<dbReference type="Gene3D" id="3.90.550.10">
    <property type="entry name" value="Spore Coat Polysaccharide Biosynthesis Protein SpsA, Chain A"/>
    <property type="match status" value="1"/>
</dbReference>
<sequence>MVKNLVTVVIVNYNSGEMLLKCIKQVFSSTIPVRVIISDNASSDDSLSLLSRSYTGNPDLFIHKNHANIGFSAANNAVYPMIDTPFILYLNPDCFINERTIEHLLQVMDDYPDAGMTGCLVTNLDGTEQAGCRGLTPTPTRVFNQMFKLGKIFPNNSRFSGYLLSAKALPNHPIEVELISGSCMFVRKKVIDEIGLLDAKYFLYCEDYDWFYRVLKGGWKIIFTPHTKVTHVKSYSTKQIPLRVLWYKAKGMWRYHNKFFKNNSSFFTTLLVRVGILCRLVALSNIYLSKKLWKAINKPIKLSIKD</sequence>
<keyword evidence="1" id="KW-1133">Transmembrane helix</keyword>
<dbReference type="AlphaFoldDB" id="A0A0A2SS93"/>
<dbReference type="PANTHER" id="PTHR43179">
    <property type="entry name" value="RHAMNOSYLTRANSFERASE WBBL"/>
    <property type="match status" value="1"/>
</dbReference>
<evidence type="ECO:0000313" key="3">
    <source>
        <dbReference type="EMBL" id="KGP63632.1"/>
    </source>
</evidence>
<feature type="transmembrane region" description="Helical" evidence="1">
    <location>
        <begin position="266"/>
        <end position="288"/>
    </location>
</feature>
<dbReference type="SUPFAM" id="SSF53448">
    <property type="entry name" value="Nucleotide-diphospho-sugar transferases"/>
    <property type="match status" value="1"/>
</dbReference>
<dbReference type="GO" id="GO:0016740">
    <property type="term" value="F:transferase activity"/>
    <property type="evidence" value="ECO:0007669"/>
    <property type="project" value="UniProtKB-KW"/>
</dbReference>
<dbReference type="OrthoDB" id="9771846at2"/>
<dbReference type="Pfam" id="PF00535">
    <property type="entry name" value="Glycos_transf_2"/>
    <property type="match status" value="1"/>
</dbReference>
<keyword evidence="3" id="KW-0808">Transferase</keyword>
<keyword evidence="1" id="KW-0472">Membrane</keyword>
<evidence type="ECO:0000313" key="4">
    <source>
        <dbReference type="Proteomes" id="UP000054422"/>
    </source>
</evidence>
<feature type="domain" description="Glycosyltransferase 2-like" evidence="2">
    <location>
        <begin position="7"/>
        <end position="131"/>
    </location>
</feature>
<proteinExistence type="predicted"/>
<dbReference type="RefSeq" id="WP_035888207.1">
    <property type="nucleotide sequence ID" value="NZ_JNCF01000012.1"/>
</dbReference>
<dbReference type="CDD" id="cd04186">
    <property type="entry name" value="GT_2_like_c"/>
    <property type="match status" value="1"/>
</dbReference>
<name>A0A0A2SS93_9GAMM</name>
<accession>A0A0A2SS93</accession>
<dbReference type="InterPro" id="IPR001173">
    <property type="entry name" value="Glyco_trans_2-like"/>
</dbReference>
<dbReference type="PANTHER" id="PTHR43179:SF7">
    <property type="entry name" value="RHAMNOSYLTRANSFERASE WBBL"/>
    <property type="match status" value="1"/>
</dbReference>
<dbReference type="STRING" id="1498499.EP47_03140"/>
<evidence type="ECO:0000256" key="1">
    <source>
        <dbReference type="SAM" id="Phobius"/>
    </source>
</evidence>
<reference evidence="3 4" key="1">
    <citation type="submission" date="2014-05" db="EMBL/GenBank/DDBJ databases">
        <authorList>
            <person name="Rizzardi K."/>
            <person name="Winiecka-Krusnell J."/>
            <person name="Ramliden M."/>
            <person name="Alm E."/>
            <person name="Andersson S."/>
            <person name="Byfors S."/>
        </authorList>
    </citation>
    <scope>NUCLEOTIDE SEQUENCE [LARGE SCALE GENOMIC DNA]</scope>
    <source>
        <strain evidence="3 4">LEGN</strain>
    </source>
</reference>
<protein>
    <submittedName>
        <fullName evidence="3">Glycosyl transferase</fullName>
    </submittedName>
</protein>